<reference evidence="5 6" key="1">
    <citation type="submission" date="2019-12" db="EMBL/GenBank/DDBJ databases">
        <authorList>
            <person name="Lee S.D."/>
        </authorList>
    </citation>
    <scope>NUCLEOTIDE SEQUENCE [LARGE SCALE GENOMIC DNA]</scope>
    <source>
        <strain evidence="5 6">GH1-50</strain>
    </source>
</reference>
<dbReference type="AlphaFoldDB" id="A0A7C9MFW1"/>
<dbReference type="Gene3D" id="1.10.10.10">
    <property type="entry name" value="Winged helix-like DNA-binding domain superfamily/Winged helix DNA-binding domain"/>
    <property type="match status" value="1"/>
</dbReference>
<keyword evidence="6" id="KW-1185">Reference proteome</keyword>
<feature type="domain" description="HTH gntR-type" evidence="4">
    <location>
        <begin position="8"/>
        <end position="75"/>
    </location>
</feature>
<evidence type="ECO:0000256" key="1">
    <source>
        <dbReference type="ARBA" id="ARBA00023015"/>
    </source>
</evidence>
<dbReference type="Proteomes" id="UP000480350">
    <property type="component" value="Unassembled WGS sequence"/>
</dbReference>
<accession>A0A7C9MFW1</accession>
<dbReference type="SMART" id="SM00895">
    <property type="entry name" value="FCD"/>
    <property type="match status" value="1"/>
</dbReference>
<evidence type="ECO:0000256" key="2">
    <source>
        <dbReference type="ARBA" id="ARBA00023125"/>
    </source>
</evidence>
<keyword evidence="3" id="KW-0804">Transcription</keyword>
<dbReference type="RefSeq" id="WP_160765753.1">
    <property type="nucleotide sequence ID" value="NZ_WUPT01000006.1"/>
</dbReference>
<keyword evidence="2" id="KW-0238">DNA-binding</keyword>
<dbReference type="EMBL" id="WUPT01000006">
    <property type="protein sequence ID" value="MXQ09831.1"/>
    <property type="molecule type" value="Genomic_DNA"/>
</dbReference>
<dbReference type="SUPFAM" id="SSF48008">
    <property type="entry name" value="GntR ligand-binding domain-like"/>
    <property type="match status" value="1"/>
</dbReference>
<dbReference type="Gene3D" id="1.20.120.530">
    <property type="entry name" value="GntR ligand-binding domain-like"/>
    <property type="match status" value="1"/>
</dbReference>
<name>A0A7C9MFW1_9RHOB</name>
<dbReference type="SUPFAM" id="SSF46785">
    <property type="entry name" value="Winged helix' DNA-binding domain"/>
    <property type="match status" value="1"/>
</dbReference>
<dbReference type="InterPro" id="IPR036390">
    <property type="entry name" value="WH_DNA-bd_sf"/>
</dbReference>
<gene>
    <name evidence="5" type="ORF">GQ651_18450</name>
</gene>
<keyword evidence="1" id="KW-0805">Transcription regulation</keyword>
<comment type="caution">
    <text evidence="5">The sequence shown here is derived from an EMBL/GenBank/DDBJ whole genome shotgun (WGS) entry which is preliminary data.</text>
</comment>
<evidence type="ECO:0000256" key="3">
    <source>
        <dbReference type="ARBA" id="ARBA00023163"/>
    </source>
</evidence>
<dbReference type="Pfam" id="PF00392">
    <property type="entry name" value="GntR"/>
    <property type="match status" value="1"/>
</dbReference>
<dbReference type="InterPro" id="IPR000524">
    <property type="entry name" value="Tscrpt_reg_HTH_GntR"/>
</dbReference>
<dbReference type="SMART" id="SM00345">
    <property type="entry name" value="HTH_GNTR"/>
    <property type="match status" value="1"/>
</dbReference>
<dbReference type="InterPro" id="IPR008920">
    <property type="entry name" value="TF_FadR/GntR_C"/>
</dbReference>
<dbReference type="PROSITE" id="PS50949">
    <property type="entry name" value="HTH_GNTR"/>
    <property type="match status" value="1"/>
</dbReference>
<protein>
    <submittedName>
        <fullName evidence="5">FCD domain-containing protein</fullName>
    </submittedName>
</protein>
<organism evidence="5 6">
    <name type="scientific">Kangsaoukella pontilimi</name>
    <dbReference type="NCBI Taxonomy" id="2691042"/>
    <lineage>
        <taxon>Bacteria</taxon>
        <taxon>Pseudomonadati</taxon>
        <taxon>Pseudomonadota</taxon>
        <taxon>Alphaproteobacteria</taxon>
        <taxon>Rhodobacterales</taxon>
        <taxon>Paracoccaceae</taxon>
        <taxon>Kangsaoukella</taxon>
    </lineage>
</organism>
<dbReference type="PANTHER" id="PTHR43537:SF45">
    <property type="entry name" value="GNTR FAMILY REGULATORY PROTEIN"/>
    <property type="match status" value="1"/>
</dbReference>
<evidence type="ECO:0000313" key="5">
    <source>
        <dbReference type="EMBL" id="MXQ09831.1"/>
    </source>
</evidence>
<dbReference type="PANTHER" id="PTHR43537">
    <property type="entry name" value="TRANSCRIPTIONAL REGULATOR, GNTR FAMILY"/>
    <property type="match status" value="1"/>
</dbReference>
<evidence type="ECO:0000259" key="4">
    <source>
        <dbReference type="PROSITE" id="PS50949"/>
    </source>
</evidence>
<dbReference type="InterPro" id="IPR011711">
    <property type="entry name" value="GntR_C"/>
</dbReference>
<dbReference type="GO" id="GO:0003677">
    <property type="term" value="F:DNA binding"/>
    <property type="evidence" value="ECO:0007669"/>
    <property type="project" value="UniProtKB-KW"/>
</dbReference>
<evidence type="ECO:0000313" key="6">
    <source>
        <dbReference type="Proteomes" id="UP000480350"/>
    </source>
</evidence>
<dbReference type="InterPro" id="IPR036388">
    <property type="entry name" value="WH-like_DNA-bd_sf"/>
</dbReference>
<reference evidence="5 6" key="2">
    <citation type="submission" date="2020-03" db="EMBL/GenBank/DDBJ databases">
        <title>Kangsaoukella pontilimi gen. nov., sp. nov., a new member of the family Rhodobacteraceae isolated from a tidal mudflat.</title>
        <authorList>
            <person name="Kim I.S."/>
        </authorList>
    </citation>
    <scope>NUCLEOTIDE SEQUENCE [LARGE SCALE GENOMIC DNA]</scope>
    <source>
        <strain evidence="5 6">GH1-50</strain>
    </source>
</reference>
<dbReference type="Pfam" id="PF07729">
    <property type="entry name" value="FCD"/>
    <property type="match status" value="1"/>
</dbReference>
<dbReference type="GO" id="GO:0003700">
    <property type="term" value="F:DNA-binding transcription factor activity"/>
    <property type="evidence" value="ECO:0007669"/>
    <property type="project" value="InterPro"/>
</dbReference>
<sequence length="221" mass="24901">MQSIKPKKSLVDETYEILVEAICLREFEPGERLNQDEIAARLNISRQPVNSAIAILKADNLVEDTGRRGVIVAPIDPDMSSSIYEYRMVIEPMAVELAARHLPQTARSEADAILKEGREAVERADMRALLQSDRCFHEMIYGWSRNLVIQKSMQVTWNHLRRDMAEVLRDPSRSAPIWDEHAEIVDALLSGDTTGAADLMRDHLRNAHERNSRPGDGSSTG</sequence>
<proteinExistence type="predicted"/>